<reference evidence="2 3" key="1">
    <citation type="submission" date="2021-03" db="EMBL/GenBank/DDBJ databases">
        <title>Antimicrobial resistance genes in bacteria isolated from Japanese honey, and their potential for conferring macrolide and lincosamide resistance in the American foulbrood pathogen Paenibacillus larvae.</title>
        <authorList>
            <person name="Okamoto M."/>
            <person name="Kumagai M."/>
            <person name="Kanamori H."/>
            <person name="Takamatsu D."/>
        </authorList>
    </citation>
    <scope>NUCLEOTIDE SEQUENCE [LARGE SCALE GENOMIC DNA]</scope>
    <source>
        <strain evidence="2 3">J21TS7</strain>
    </source>
</reference>
<evidence type="ECO:0000313" key="3">
    <source>
        <dbReference type="Proteomes" id="UP000676601"/>
    </source>
</evidence>
<keyword evidence="3" id="KW-1185">Reference proteome</keyword>
<evidence type="ECO:0000313" key="2">
    <source>
        <dbReference type="EMBL" id="GIO58046.1"/>
    </source>
</evidence>
<name>A0ABQ4LNF2_9BACL</name>
<comment type="caution">
    <text evidence="2">The sequence shown here is derived from an EMBL/GenBank/DDBJ whole genome shotgun (WGS) entry which is preliminary data.</text>
</comment>
<feature type="compositionally biased region" description="Acidic residues" evidence="1">
    <location>
        <begin position="118"/>
        <end position="129"/>
    </location>
</feature>
<organism evidence="2 3">
    <name type="scientific">Paenibacillus cineris</name>
    <dbReference type="NCBI Taxonomy" id="237530"/>
    <lineage>
        <taxon>Bacteria</taxon>
        <taxon>Bacillati</taxon>
        <taxon>Bacillota</taxon>
        <taxon>Bacilli</taxon>
        <taxon>Bacillales</taxon>
        <taxon>Paenibacillaceae</taxon>
        <taxon>Paenibacillus</taxon>
    </lineage>
</organism>
<feature type="region of interest" description="Disordered" evidence="1">
    <location>
        <begin position="110"/>
        <end position="133"/>
    </location>
</feature>
<accession>A0ABQ4LNF2</accession>
<protein>
    <submittedName>
        <fullName evidence="2">Uncharacterized protein</fullName>
    </submittedName>
</protein>
<gene>
    <name evidence="2" type="ORF">J21TS7_63640</name>
</gene>
<dbReference type="Proteomes" id="UP000676601">
    <property type="component" value="Unassembled WGS sequence"/>
</dbReference>
<evidence type="ECO:0000256" key="1">
    <source>
        <dbReference type="SAM" id="MobiDB-lite"/>
    </source>
</evidence>
<dbReference type="EMBL" id="BORU01000005">
    <property type="protein sequence ID" value="GIO58046.1"/>
    <property type="molecule type" value="Genomic_DNA"/>
</dbReference>
<sequence>MDSPSIHMFFFKLKEVCYNQQLFAQARGKEGIHIKEHISPAKDNVILFPKTLDFYQIQLTVMLENERYGEAMELLRFLLQCQGQDERHYEEWQALLEWLEAAFPQYMNHGGGQGAGLDSDEHEEEPDEEEMKRQNVRAKLAEDQHYADKLLHTAMEEPLSEQTMLALEQLSYLEGSDIDDKLVGWLMQARLHPLLQFRVLQTLRKRGMQGTVQFKRGQEQVSVDMETVPLTPEEFPPQVAMVTERVAAQTEVQEPTLYYFAQELWSQFIMAIYGTEDYRSILDEDDTTIDIWAAALHQIVTESLTGSRNEEESRAMYGITDTMRFRFEQAYRSFRQFVSAGMQE</sequence>
<proteinExistence type="predicted"/>